<organism evidence="2">
    <name type="scientific">Nakamurella sp. A5-74</name>
    <dbReference type="NCBI Taxonomy" id="3158264"/>
    <lineage>
        <taxon>Bacteria</taxon>
        <taxon>Bacillati</taxon>
        <taxon>Actinomycetota</taxon>
        <taxon>Actinomycetes</taxon>
        <taxon>Nakamurellales</taxon>
        <taxon>Nakamurellaceae</taxon>
        <taxon>Nakamurella</taxon>
    </lineage>
</organism>
<protein>
    <submittedName>
        <fullName evidence="2">NmrA family NAD(P)-binding protein</fullName>
    </submittedName>
</protein>
<proteinExistence type="predicted"/>
<dbReference type="InterPro" id="IPR008030">
    <property type="entry name" value="NmrA-like"/>
</dbReference>
<dbReference type="InterPro" id="IPR036291">
    <property type="entry name" value="NAD(P)-bd_dom_sf"/>
</dbReference>
<dbReference type="AlphaFoldDB" id="A0AAU8DI87"/>
<accession>A0AAU8DI87</accession>
<dbReference type="Gene3D" id="3.40.50.720">
    <property type="entry name" value="NAD(P)-binding Rossmann-like Domain"/>
    <property type="match status" value="1"/>
</dbReference>
<sequence>MILVTAAAGNQGRQLIPKLVRSGEQVRACVQSEASARRLRSAGVSEVLIGDLGDPRVQVEAVRGVRSVYHVGPTAHPLERRMGMGLVDAAREAGVGHFVFSSVLHAITTDLVQHEIKRDVEEHLLSSGLEFTILQPSNYMLPLKLKPAFERGVFELSWSLSRRQSLVDLADVADVARLVLTDAAAHVGATYELAGPGRYTAHELGAIISSVLGQPIEVREIDADTYLAAWFGDADPAAFPHQARMLRAISTRYSSHDFVGNPNVLNWLLRRAPTTFEQYVRRELEQFRTDNPTAAPGESP</sequence>
<dbReference type="PANTHER" id="PTHR43162">
    <property type="match status" value="1"/>
</dbReference>
<dbReference type="Pfam" id="PF05368">
    <property type="entry name" value="NmrA"/>
    <property type="match status" value="1"/>
</dbReference>
<dbReference type="SUPFAM" id="SSF51735">
    <property type="entry name" value="NAD(P)-binding Rossmann-fold domains"/>
    <property type="match status" value="1"/>
</dbReference>
<reference evidence="2" key="1">
    <citation type="submission" date="2024-05" db="EMBL/GenBank/DDBJ databases">
        <authorList>
            <person name="Cai S.Y."/>
            <person name="Jin L.M."/>
            <person name="Li H.R."/>
        </authorList>
    </citation>
    <scope>NUCLEOTIDE SEQUENCE</scope>
    <source>
        <strain evidence="2">A5-74</strain>
    </source>
</reference>
<feature type="domain" description="NmrA-like" evidence="1">
    <location>
        <begin position="2"/>
        <end position="226"/>
    </location>
</feature>
<dbReference type="Gene3D" id="3.90.25.10">
    <property type="entry name" value="UDP-galactose 4-epimerase, domain 1"/>
    <property type="match status" value="1"/>
</dbReference>
<dbReference type="PANTHER" id="PTHR43162:SF1">
    <property type="entry name" value="PRESTALK A DIFFERENTIATION PROTEIN A"/>
    <property type="match status" value="1"/>
</dbReference>
<name>A0AAU8DI87_9ACTN</name>
<dbReference type="RefSeq" id="WP_353647424.1">
    <property type="nucleotide sequence ID" value="NZ_CP159218.1"/>
</dbReference>
<evidence type="ECO:0000313" key="2">
    <source>
        <dbReference type="EMBL" id="XCG61808.1"/>
    </source>
</evidence>
<evidence type="ECO:0000259" key="1">
    <source>
        <dbReference type="Pfam" id="PF05368"/>
    </source>
</evidence>
<dbReference type="EMBL" id="CP159218">
    <property type="protein sequence ID" value="XCG61808.1"/>
    <property type="molecule type" value="Genomic_DNA"/>
</dbReference>
<dbReference type="InterPro" id="IPR051604">
    <property type="entry name" value="Ergot_Alk_Oxidoreductase"/>
</dbReference>
<gene>
    <name evidence="2" type="ORF">ABLG96_10930</name>
</gene>